<dbReference type="AlphaFoldDB" id="A0A9P5LBL1"/>
<sequence>MNSLSEQRPISSLAHQCDVALTKLYESLPASLYRNLENAAADEAGRFKIWAANIGAMEDPQTESSLDSRLNMADRMRNSLMSGLCRLDDVASRADAIVSGIMPNRTKSPMASTEHLVQCSVQRVSQGFAEENDTNSSSSPTTELAELFLNIRSAITHLFALSMLVRRDRPQGRSPPHGPQHVRTDPGPDIASVKDTFPKLKHAPWLAERIGSMVNQQRNYIRYRQAHRKNLMLQSIATGQADFSERATTKATSFHDTLDKLVGLGDDSTRDLTDRSIVTAVTSFAAAAVGDTHSGRTIPPLMSMWLDGVQLDYDDDIECPYCRTIQKVKDEQQWKRHVYQDLQPYVCTFKDCPVDPFPTSHEWFEHEMDNHRRQWQCNQCHAKCDSPSALDDHFISHHSGTISAAQRPVLLKVCEKALTTFDKTVCPLCDDWNPLLTDKNNSDRFRSHLGNHLQELAREALPLAIDGLEIRNPESNIDCVTDEEDEDISLAIAGLEIGNSGSNVDSVSDKEDGATLEDDLKVDAKTEARAVSKRKAAEESAAMAKLGEEKKMNPPDNTLDVGNIANVEPVIKQYRRGHVEDTSFYGDQLPIAFRTPHTAGFFDMSNSPLKNQFQRPISAMGYRQTPTQAQSQAPDAYDYDPEGYEEEPDPRVTRRASRFKRPPVELTPQPQPAEPADSPDRPPPVQKSPTQEKSRPLTSHQGVSIADQRGYDEGDLLANEDYTNVSPEANDYGRRSVLSRTRRGYVPYKEQGFEIMPASQSQRGVLYGGDRGGGVDLDREKSLAALEYQDDFNSGTPLALTAEALRKASHRAGGGSSRSTRSSDSRDESEFMRSNTTGITRLSDISDSDNDNDNVTIKVSGSAVVRVQGAEIECADGGEITFSTARGSRISSGSNRASTIHKIEDSRS</sequence>
<feature type="compositionally biased region" description="Basic and acidic residues" evidence="1">
    <location>
        <begin position="821"/>
        <end position="831"/>
    </location>
</feature>
<dbReference type="PROSITE" id="PS00028">
    <property type="entry name" value="ZINC_FINGER_C2H2_1"/>
    <property type="match status" value="1"/>
</dbReference>
<dbReference type="InterPro" id="IPR013087">
    <property type="entry name" value="Znf_C2H2_type"/>
</dbReference>
<feature type="compositionally biased region" description="Polar residues" evidence="1">
    <location>
        <begin position="884"/>
        <end position="898"/>
    </location>
</feature>
<organism evidence="3 4">
    <name type="scientific">Cylindrodendrum hubeiense</name>
    <dbReference type="NCBI Taxonomy" id="595255"/>
    <lineage>
        <taxon>Eukaryota</taxon>
        <taxon>Fungi</taxon>
        <taxon>Dikarya</taxon>
        <taxon>Ascomycota</taxon>
        <taxon>Pezizomycotina</taxon>
        <taxon>Sordariomycetes</taxon>
        <taxon>Hypocreomycetidae</taxon>
        <taxon>Hypocreales</taxon>
        <taxon>Nectriaceae</taxon>
        <taxon>Cylindrodendrum</taxon>
    </lineage>
</organism>
<dbReference type="PANTHER" id="PTHR35391:SF7">
    <property type="entry name" value="C2H2-TYPE DOMAIN-CONTAINING PROTEIN"/>
    <property type="match status" value="1"/>
</dbReference>
<feature type="domain" description="C2H2-type" evidence="2">
    <location>
        <begin position="377"/>
        <end position="398"/>
    </location>
</feature>
<evidence type="ECO:0000313" key="4">
    <source>
        <dbReference type="Proteomes" id="UP000722485"/>
    </source>
</evidence>
<evidence type="ECO:0000259" key="2">
    <source>
        <dbReference type="PROSITE" id="PS00028"/>
    </source>
</evidence>
<feature type="region of interest" description="Disordered" evidence="1">
    <location>
        <begin position="884"/>
        <end position="908"/>
    </location>
</feature>
<proteinExistence type="predicted"/>
<comment type="caution">
    <text evidence="3">The sequence shown here is derived from an EMBL/GenBank/DDBJ whole genome shotgun (WGS) entry which is preliminary data.</text>
</comment>
<feature type="region of interest" description="Disordered" evidence="1">
    <location>
        <begin position="807"/>
        <end position="853"/>
    </location>
</feature>
<evidence type="ECO:0000256" key="1">
    <source>
        <dbReference type="SAM" id="MobiDB-lite"/>
    </source>
</evidence>
<dbReference type="InterPro" id="IPR058925">
    <property type="entry name" value="zf-C2H2_AcuF"/>
</dbReference>
<accession>A0A9P5LBL1</accession>
<protein>
    <recommendedName>
        <fullName evidence="2">C2H2-type domain-containing protein</fullName>
    </recommendedName>
</protein>
<dbReference type="Pfam" id="PF26082">
    <property type="entry name" value="zf-C2H2_AcuF"/>
    <property type="match status" value="1"/>
</dbReference>
<dbReference type="PANTHER" id="PTHR35391">
    <property type="entry name" value="C2H2-TYPE DOMAIN-CONTAINING PROTEIN-RELATED"/>
    <property type="match status" value="1"/>
</dbReference>
<evidence type="ECO:0000313" key="3">
    <source>
        <dbReference type="EMBL" id="KAF7555003.1"/>
    </source>
</evidence>
<dbReference type="OrthoDB" id="3045089at2759"/>
<feature type="compositionally biased region" description="Acidic residues" evidence="1">
    <location>
        <begin position="637"/>
        <end position="648"/>
    </location>
</feature>
<reference evidence="3" key="1">
    <citation type="submission" date="2020-03" db="EMBL/GenBank/DDBJ databases">
        <title>Draft Genome Sequence of Cylindrodendrum hubeiense.</title>
        <authorList>
            <person name="Buettner E."/>
            <person name="Kellner H."/>
        </authorList>
    </citation>
    <scope>NUCLEOTIDE SEQUENCE</scope>
    <source>
        <strain evidence="3">IHI 201604</strain>
    </source>
</reference>
<keyword evidence="4" id="KW-1185">Reference proteome</keyword>
<dbReference type="EMBL" id="JAANBB010000025">
    <property type="protein sequence ID" value="KAF7555003.1"/>
    <property type="molecule type" value="Genomic_DNA"/>
</dbReference>
<feature type="region of interest" description="Disordered" evidence="1">
    <location>
        <begin position="623"/>
        <end position="711"/>
    </location>
</feature>
<dbReference type="Proteomes" id="UP000722485">
    <property type="component" value="Unassembled WGS sequence"/>
</dbReference>
<name>A0A9P5LBL1_9HYPO</name>
<feature type="region of interest" description="Disordered" evidence="1">
    <location>
        <begin position="168"/>
        <end position="189"/>
    </location>
</feature>
<dbReference type="SMART" id="SM00355">
    <property type="entry name" value="ZnF_C2H2"/>
    <property type="match status" value="3"/>
</dbReference>
<gene>
    <name evidence="3" type="ORF">G7Z17_g2495</name>
</gene>